<evidence type="ECO:0000256" key="4">
    <source>
        <dbReference type="ARBA" id="ARBA00023159"/>
    </source>
</evidence>
<comment type="subcellular location">
    <subcellularLocation>
        <location evidence="1">Nucleus</location>
    </subcellularLocation>
</comment>
<dbReference type="PANTHER" id="PTHR11793:SF10">
    <property type="entry name" value="TRANSCRIPTION FACTOR 4"/>
    <property type="match status" value="1"/>
</dbReference>
<evidence type="ECO:0000256" key="7">
    <source>
        <dbReference type="SAM" id="MobiDB-lite"/>
    </source>
</evidence>
<sequence length="144" mass="16029">MQDGHHSSDPWSSSSGMNQPGYGGMLGNSSHIPQSSSYCSLHPHERLVRQAFMGKVTVQVAVYELSSKSHPMSVHRTLQINANIVLTLYSSSGIVSVIKGTTESDHLCTSSRSFLLLFFCLLCFVLRFLDHDVSFLYYINRPCI</sequence>
<evidence type="ECO:0000256" key="2">
    <source>
        <dbReference type="ARBA" id="ARBA00023015"/>
    </source>
</evidence>
<keyword evidence="2" id="KW-0805">Transcription regulation</keyword>
<evidence type="ECO:0000256" key="3">
    <source>
        <dbReference type="ARBA" id="ARBA00023125"/>
    </source>
</evidence>
<evidence type="ECO:0000256" key="5">
    <source>
        <dbReference type="ARBA" id="ARBA00023163"/>
    </source>
</evidence>
<dbReference type="GO" id="GO:0005667">
    <property type="term" value="C:transcription regulator complex"/>
    <property type="evidence" value="ECO:0007669"/>
    <property type="project" value="TreeGrafter"/>
</dbReference>
<dbReference type="RefSeq" id="XP_020022410.1">
    <property type="nucleotide sequence ID" value="XM_020166821.1"/>
</dbReference>
<accession>A0A8B7UVR6</accession>
<keyword evidence="6" id="KW-0539">Nucleus</keyword>
<gene>
    <name evidence="8" type="primary">LOC109688456</name>
</gene>
<evidence type="ECO:0000313" key="8">
    <source>
        <dbReference type="RefSeq" id="XP_020022410.1"/>
    </source>
</evidence>
<name>A0A8B7UVR6_CASCN</name>
<dbReference type="OrthoDB" id="10034090at2759"/>
<feature type="region of interest" description="Disordered" evidence="7">
    <location>
        <begin position="1"/>
        <end position="26"/>
    </location>
</feature>
<dbReference type="GO" id="GO:0000981">
    <property type="term" value="F:DNA-binding transcription factor activity, RNA polymerase II-specific"/>
    <property type="evidence" value="ECO:0007669"/>
    <property type="project" value="TreeGrafter"/>
</dbReference>
<keyword evidence="5" id="KW-0804">Transcription</keyword>
<proteinExistence type="predicted"/>
<dbReference type="GO" id="GO:0005634">
    <property type="term" value="C:nucleus"/>
    <property type="evidence" value="ECO:0007669"/>
    <property type="project" value="UniProtKB-SubCell"/>
</dbReference>
<dbReference type="GO" id="GO:0000978">
    <property type="term" value="F:RNA polymerase II cis-regulatory region sequence-specific DNA binding"/>
    <property type="evidence" value="ECO:0007669"/>
    <property type="project" value="TreeGrafter"/>
</dbReference>
<keyword evidence="3" id="KW-0238">DNA-binding</keyword>
<dbReference type="InterPro" id="IPR051098">
    <property type="entry name" value="NeuroDiff_E-box_TFs"/>
</dbReference>
<dbReference type="KEGG" id="ccan:109688456"/>
<reference evidence="8" key="1">
    <citation type="submission" date="2025-08" db="UniProtKB">
        <authorList>
            <consortium name="RefSeq"/>
        </authorList>
    </citation>
    <scope>IDENTIFICATION</scope>
    <source>
        <tissue evidence="8">Leukocyte</tissue>
    </source>
</reference>
<evidence type="ECO:0000256" key="6">
    <source>
        <dbReference type="ARBA" id="ARBA00023242"/>
    </source>
</evidence>
<dbReference type="AlphaFoldDB" id="A0A8B7UVR6"/>
<keyword evidence="4" id="KW-0010">Activator</keyword>
<protein>
    <submittedName>
        <fullName evidence="8">Transcription factor E2-alpha-like</fullName>
    </submittedName>
</protein>
<organism evidence="8">
    <name type="scientific">Castor canadensis</name>
    <name type="common">American beaver</name>
    <dbReference type="NCBI Taxonomy" id="51338"/>
    <lineage>
        <taxon>Eukaryota</taxon>
        <taxon>Metazoa</taxon>
        <taxon>Chordata</taxon>
        <taxon>Craniata</taxon>
        <taxon>Vertebrata</taxon>
        <taxon>Euteleostomi</taxon>
        <taxon>Mammalia</taxon>
        <taxon>Eutheria</taxon>
        <taxon>Euarchontoglires</taxon>
        <taxon>Glires</taxon>
        <taxon>Rodentia</taxon>
        <taxon>Castorimorpha</taxon>
        <taxon>Castoridae</taxon>
        <taxon>Castor</taxon>
    </lineage>
</organism>
<dbReference type="GO" id="GO:0000785">
    <property type="term" value="C:chromatin"/>
    <property type="evidence" value="ECO:0007669"/>
    <property type="project" value="TreeGrafter"/>
</dbReference>
<evidence type="ECO:0000256" key="1">
    <source>
        <dbReference type="ARBA" id="ARBA00004123"/>
    </source>
</evidence>
<dbReference type="PANTHER" id="PTHR11793">
    <property type="entry name" value="BASIC HELIX-LOOP-HELIX TRANSCRIPTION FACTOR"/>
    <property type="match status" value="1"/>
</dbReference>